<protein>
    <submittedName>
        <fullName evidence="1">Uncharacterized protein</fullName>
    </submittedName>
</protein>
<dbReference type="RefSeq" id="WP_125984719.1">
    <property type="nucleotide sequence ID" value="NZ_NGJS01000021.1"/>
</dbReference>
<name>A0A429ZT74_9ENTE</name>
<keyword evidence="2" id="KW-1185">Reference proteome</keyword>
<dbReference type="EMBL" id="NGJS01000021">
    <property type="protein sequence ID" value="RST96933.1"/>
    <property type="molecule type" value="Genomic_DNA"/>
</dbReference>
<dbReference type="Proteomes" id="UP000287857">
    <property type="component" value="Unassembled WGS sequence"/>
</dbReference>
<organism evidence="1 2">
    <name type="scientific">Vagococcus vulneris</name>
    <dbReference type="NCBI Taxonomy" id="1977869"/>
    <lineage>
        <taxon>Bacteria</taxon>
        <taxon>Bacillati</taxon>
        <taxon>Bacillota</taxon>
        <taxon>Bacilli</taxon>
        <taxon>Lactobacillales</taxon>
        <taxon>Enterococcaceae</taxon>
        <taxon>Vagococcus</taxon>
    </lineage>
</organism>
<evidence type="ECO:0000313" key="1">
    <source>
        <dbReference type="EMBL" id="RST96933.1"/>
    </source>
</evidence>
<accession>A0A429ZT74</accession>
<dbReference type="OrthoDB" id="2146345at2"/>
<reference evidence="1 2" key="1">
    <citation type="submission" date="2017-05" db="EMBL/GenBank/DDBJ databases">
        <title>Vagococcus spp. assemblies.</title>
        <authorList>
            <person name="Gulvik C.A."/>
        </authorList>
    </citation>
    <scope>NUCLEOTIDE SEQUENCE [LARGE SCALE GENOMIC DNA]</scope>
    <source>
        <strain evidence="1 2">SS1995</strain>
    </source>
</reference>
<proteinExistence type="predicted"/>
<dbReference type="AlphaFoldDB" id="A0A429ZT74"/>
<comment type="caution">
    <text evidence="1">The sequence shown here is derived from an EMBL/GenBank/DDBJ whole genome shotgun (WGS) entry which is preliminary data.</text>
</comment>
<evidence type="ECO:0000313" key="2">
    <source>
        <dbReference type="Proteomes" id="UP000287857"/>
    </source>
</evidence>
<sequence length="60" mass="7226">MRNFSKELTELIEGNRKEIQVSKEEFLNFRDIWSKLPEKDKIVGEAQHNGHIIYRFFSDN</sequence>
<gene>
    <name evidence="1" type="ORF">CBF37_10595</name>
</gene>